<dbReference type="GO" id="GO:0019915">
    <property type="term" value="P:lipid storage"/>
    <property type="evidence" value="ECO:0007669"/>
    <property type="project" value="InterPro"/>
</dbReference>
<evidence type="ECO:0000256" key="3">
    <source>
        <dbReference type="ARBA" id="ARBA00022801"/>
    </source>
</evidence>
<dbReference type="PANTHER" id="PTHR23129:SF0">
    <property type="entry name" value="ACYL-COENZYME A DIPHOSPHATASE FITM2"/>
    <property type="match status" value="1"/>
</dbReference>
<dbReference type="InterPro" id="IPR046401">
    <property type="entry name" value="FITM1/2"/>
</dbReference>
<sequence>MPAASSSGFKRGRPASQSVRCGKQPIEKGRWAAKGTKPLPEQASVKYVLSLIVVHVCRKVLFIPTKVKVMLYSLGLFFGSLVCDFLPLPNVYMGQRDNVFNVYYVKVAWAWLLLVVGSFILLTSATIGCGHREIIKRNMSRLLVGTFMWYFWSQCFFGYVENRTGSCLGKAIIRNKIDCNTAGFHWHSFDISGHAFLLVYINLFILEEAKTIDGWEGIRDQIRMEDHHRGEVQNPGETKTPLDSLTPYDMAILKMNYEQFTPYIRCIFCVMTMMSVLSDVMLVCTIIFFHTMPQKVAGGAIGIAIWFLTYRVWFKRDASPGLPGCGLFQYQNMKERTKEVPLRRRSSICKDHRDNLPMFMGMPLYGLKKEKEDKKREEKKKDYEREEERSSMEDYGEGVEGRVPSWTGPHGDSASSRSWRR</sequence>
<keyword evidence="2 9" id="KW-0812">Transmembrane</keyword>
<feature type="transmembrane region" description="Helical" evidence="9">
    <location>
        <begin position="296"/>
        <end position="314"/>
    </location>
</feature>
<evidence type="ECO:0000256" key="7">
    <source>
        <dbReference type="ARBA" id="ARBA00023136"/>
    </source>
</evidence>
<feature type="transmembrane region" description="Helical" evidence="9">
    <location>
        <begin position="69"/>
        <end position="88"/>
    </location>
</feature>
<evidence type="ECO:0000313" key="10">
    <source>
        <dbReference type="EMBL" id="JAI59730.1"/>
    </source>
</evidence>
<accession>A0A0P4W2F6</accession>
<dbReference type="EMBL" id="GDRN01094337">
    <property type="protein sequence ID" value="JAI59730.1"/>
    <property type="molecule type" value="Transcribed_RNA"/>
</dbReference>
<feature type="transmembrane region" description="Helical" evidence="9">
    <location>
        <begin position="184"/>
        <end position="206"/>
    </location>
</feature>
<feature type="transmembrane region" description="Helical" evidence="9">
    <location>
        <begin position="108"/>
        <end position="130"/>
    </location>
</feature>
<dbReference type="GO" id="GO:0034389">
    <property type="term" value="P:lipid droplet organization"/>
    <property type="evidence" value="ECO:0007669"/>
    <property type="project" value="InterPro"/>
</dbReference>
<evidence type="ECO:0000256" key="9">
    <source>
        <dbReference type="SAM" id="Phobius"/>
    </source>
</evidence>
<dbReference type="Pfam" id="PF10261">
    <property type="entry name" value="FIT"/>
    <property type="match status" value="2"/>
</dbReference>
<dbReference type="GO" id="GO:0010945">
    <property type="term" value="F:coenzyme A diphosphatase activity"/>
    <property type="evidence" value="ECO:0007669"/>
    <property type="project" value="InterPro"/>
</dbReference>
<keyword evidence="5 9" id="KW-1133">Transmembrane helix</keyword>
<protein>
    <recommendedName>
        <fullName evidence="11">FIT family protein</fullName>
    </recommendedName>
</protein>
<dbReference type="GO" id="GO:0008654">
    <property type="term" value="P:phospholipid biosynthetic process"/>
    <property type="evidence" value="ECO:0007669"/>
    <property type="project" value="TreeGrafter"/>
</dbReference>
<feature type="region of interest" description="Disordered" evidence="8">
    <location>
        <begin position="369"/>
        <end position="421"/>
    </location>
</feature>
<keyword evidence="7 9" id="KW-0472">Membrane</keyword>
<keyword evidence="3" id="KW-0378">Hydrolase</keyword>
<dbReference type="AlphaFoldDB" id="A0A0P4W2F6"/>
<feature type="transmembrane region" description="Helical" evidence="9">
    <location>
        <begin position="263"/>
        <end position="290"/>
    </location>
</feature>
<evidence type="ECO:0008006" key="11">
    <source>
        <dbReference type="Google" id="ProtNLM"/>
    </source>
</evidence>
<evidence type="ECO:0000256" key="5">
    <source>
        <dbReference type="ARBA" id="ARBA00022989"/>
    </source>
</evidence>
<keyword evidence="6" id="KW-0443">Lipid metabolism</keyword>
<evidence type="ECO:0000256" key="8">
    <source>
        <dbReference type="SAM" id="MobiDB-lite"/>
    </source>
</evidence>
<dbReference type="PANTHER" id="PTHR23129">
    <property type="entry name" value="ACYL-COENZYME A DIPHOSPHATASE FITM2"/>
    <property type="match status" value="1"/>
</dbReference>
<evidence type="ECO:0000256" key="6">
    <source>
        <dbReference type="ARBA" id="ARBA00023098"/>
    </source>
</evidence>
<name>A0A0P4W2F6_SCYOL</name>
<dbReference type="HAMAP" id="MF_03230">
    <property type="entry name" value="FITM2"/>
    <property type="match status" value="1"/>
</dbReference>
<feature type="compositionally biased region" description="Basic and acidic residues" evidence="8">
    <location>
        <begin position="369"/>
        <end position="392"/>
    </location>
</feature>
<keyword evidence="4" id="KW-0256">Endoplasmic reticulum</keyword>
<organism evidence="10">
    <name type="scientific">Scylla olivacea</name>
    <name type="common">Orange mud crab</name>
    <name type="synonym">Cancer olivacea</name>
    <dbReference type="NCBI Taxonomy" id="85551"/>
    <lineage>
        <taxon>Eukaryota</taxon>
        <taxon>Metazoa</taxon>
        <taxon>Ecdysozoa</taxon>
        <taxon>Arthropoda</taxon>
        <taxon>Crustacea</taxon>
        <taxon>Multicrustacea</taxon>
        <taxon>Malacostraca</taxon>
        <taxon>Eumalacostraca</taxon>
        <taxon>Eucarida</taxon>
        <taxon>Decapoda</taxon>
        <taxon>Pleocyemata</taxon>
        <taxon>Brachyura</taxon>
        <taxon>Eubrachyura</taxon>
        <taxon>Portunoidea</taxon>
        <taxon>Portunidae</taxon>
        <taxon>Portuninae</taxon>
        <taxon>Scylla</taxon>
    </lineage>
</organism>
<feature type="transmembrane region" description="Helical" evidence="9">
    <location>
        <begin position="142"/>
        <end position="160"/>
    </location>
</feature>
<comment type="subcellular location">
    <subcellularLocation>
        <location evidence="1">Endoplasmic reticulum membrane</location>
        <topology evidence="1">Multi-pass membrane protein</topology>
    </subcellularLocation>
</comment>
<dbReference type="GO" id="GO:0005789">
    <property type="term" value="C:endoplasmic reticulum membrane"/>
    <property type="evidence" value="ECO:0007669"/>
    <property type="project" value="UniProtKB-SubCell"/>
</dbReference>
<evidence type="ECO:0000256" key="2">
    <source>
        <dbReference type="ARBA" id="ARBA00022692"/>
    </source>
</evidence>
<evidence type="ECO:0000256" key="1">
    <source>
        <dbReference type="ARBA" id="ARBA00004477"/>
    </source>
</evidence>
<dbReference type="InterPro" id="IPR019388">
    <property type="entry name" value="FIT"/>
</dbReference>
<proteinExistence type="inferred from homology"/>
<feature type="region of interest" description="Disordered" evidence="8">
    <location>
        <begin position="1"/>
        <end position="22"/>
    </location>
</feature>
<reference evidence="10" key="1">
    <citation type="submission" date="2015-09" db="EMBL/GenBank/DDBJ databases">
        <title>Scylla olivacea transcriptome.</title>
        <authorList>
            <person name="Ikhwanuddin M."/>
        </authorList>
    </citation>
    <scope>NUCLEOTIDE SEQUENCE</scope>
</reference>
<evidence type="ECO:0000256" key="4">
    <source>
        <dbReference type="ARBA" id="ARBA00022824"/>
    </source>
</evidence>